<keyword evidence="2" id="KW-1185">Reference proteome</keyword>
<organism evidence="1 2">
    <name type="scientific">Xylaria curta</name>
    <dbReference type="NCBI Taxonomy" id="42375"/>
    <lineage>
        <taxon>Eukaryota</taxon>
        <taxon>Fungi</taxon>
        <taxon>Dikarya</taxon>
        <taxon>Ascomycota</taxon>
        <taxon>Pezizomycotina</taxon>
        <taxon>Sordariomycetes</taxon>
        <taxon>Xylariomycetidae</taxon>
        <taxon>Xylariales</taxon>
        <taxon>Xylariaceae</taxon>
        <taxon>Xylaria</taxon>
    </lineage>
</organism>
<sequence length="210" mass="22783">MESLSFEWADFCASKLQSNVRILATSEQAPSSGPREARDVFLAKTAAFFAVDGTFAQIAGHNSLFGIPGMVLYNIRRKCLGILFTLYWSLVDNQSSLAESAADVRCICFPGGTASHHISKQSSASSGSGCTAQTHRHSIVVAPIGQILRSVTFPLSYQNRADIALVRKAADTPPTAERRSTNDVGPITYGLGIFRRPIEMRPTRTTVTEE</sequence>
<evidence type="ECO:0000313" key="1">
    <source>
        <dbReference type="EMBL" id="KAJ2968327.1"/>
    </source>
</evidence>
<proteinExistence type="predicted"/>
<reference evidence="1" key="1">
    <citation type="submission" date="2022-10" db="EMBL/GenBank/DDBJ databases">
        <title>Genome Sequence of Xylaria curta.</title>
        <authorList>
            <person name="Buettner E."/>
        </authorList>
    </citation>
    <scope>NUCLEOTIDE SEQUENCE</scope>
    <source>
        <strain evidence="1">Babe10</strain>
    </source>
</reference>
<name>A0ACC1MNT2_9PEZI</name>
<gene>
    <name evidence="1" type="ORF">NUW58_g10246</name>
</gene>
<protein>
    <submittedName>
        <fullName evidence="1">Uncharacterized protein</fullName>
    </submittedName>
</protein>
<dbReference type="EMBL" id="JAPDGR010004361">
    <property type="protein sequence ID" value="KAJ2968327.1"/>
    <property type="molecule type" value="Genomic_DNA"/>
</dbReference>
<accession>A0ACC1MNT2</accession>
<comment type="caution">
    <text evidence="1">The sequence shown here is derived from an EMBL/GenBank/DDBJ whole genome shotgun (WGS) entry which is preliminary data.</text>
</comment>
<dbReference type="Proteomes" id="UP001143856">
    <property type="component" value="Unassembled WGS sequence"/>
</dbReference>
<evidence type="ECO:0000313" key="2">
    <source>
        <dbReference type="Proteomes" id="UP001143856"/>
    </source>
</evidence>